<feature type="transmembrane region" description="Helical" evidence="8">
    <location>
        <begin position="228"/>
        <end position="252"/>
    </location>
</feature>
<reference evidence="9 10" key="1">
    <citation type="submission" date="2021-01" db="EMBL/GenBank/DDBJ databases">
        <title>Adiantum capillus-veneris genome.</title>
        <authorList>
            <person name="Fang Y."/>
            <person name="Liao Q."/>
        </authorList>
    </citation>
    <scope>NUCLEOTIDE SEQUENCE [LARGE SCALE GENOMIC DNA]</scope>
    <source>
        <strain evidence="9">H3</strain>
        <tissue evidence="9">Leaf</tissue>
    </source>
</reference>
<evidence type="ECO:0000256" key="1">
    <source>
        <dbReference type="ARBA" id="ARBA00004119"/>
    </source>
</evidence>
<dbReference type="GO" id="GO:0016020">
    <property type="term" value="C:membrane"/>
    <property type="evidence" value="ECO:0007669"/>
    <property type="project" value="UniProtKB-SubCell"/>
</dbReference>
<evidence type="ECO:0000256" key="6">
    <source>
        <dbReference type="ARBA" id="ARBA00023136"/>
    </source>
</evidence>
<dbReference type="Proteomes" id="UP000886520">
    <property type="component" value="Chromosome 5"/>
</dbReference>
<comment type="subcellular location">
    <subcellularLocation>
        <location evidence="2">Membrane</location>
        <topology evidence="2">Multi-pass membrane protein</topology>
    </subcellularLocation>
    <subcellularLocation>
        <location evidence="1">Plastid</location>
        <location evidence="1">Chloroplast envelope</location>
    </subcellularLocation>
</comment>
<evidence type="ECO:0000256" key="5">
    <source>
        <dbReference type="ARBA" id="ARBA00022989"/>
    </source>
</evidence>
<feature type="transmembrane region" description="Helical" evidence="8">
    <location>
        <begin position="135"/>
        <end position="152"/>
    </location>
</feature>
<proteinExistence type="inferred from homology"/>
<evidence type="ECO:0000256" key="7">
    <source>
        <dbReference type="SAM" id="MobiDB-lite"/>
    </source>
</evidence>
<evidence type="ECO:0000256" key="4">
    <source>
        <dbReference type="ARBA" id="ARBA00022692"/>
    </source>
</evidence>
<evidence type="ECO:0000256" key="8">
    <source>
        <dbReference type="SAM" id="Phobius"/>
    </source>
</evidence>
<dbReference type="PANTHER" id="PTHR10361:SF30">
    <property type="entry name" value="SODIUM_METABOLITE COTRANSPORTER BASS6, CHLOROPLASTIC-RELATED"/>
    <property type="match status" value="1"/>
</dbReference>
<dbReference type="EMBL" id="JABFUD020000005">
    <property type="protein sequence ID" value="KAI5079741.1"/>
    <property type="molecule type" value="Genomic_DNA"/>
</dbReference>
<organism evidence="9 10">
    <name type="scientific">Adiantum capillus-veneris</name>
    <name type="common">Maidenhair fern</name>
    <dbReference type="NCBI Taxonomy" id="13818"/>
    <lineage>
        <taxon>Eukaryota</taxon>
        <taxon>Viridiplantae</taxon>
        <taxon>Streptophyta</taxon>
        <taxon>Embryophyta</taxon>
        <taxon>Tracheophyta</taxon>
        <taxon>Polypodiopsida</taxon>
        <taxon>Polypodiidae</taxon>
        <taxon>Polypodiales</taxon>
        <taxon>Pteridineae</taxon>
        <taxon>Pteridaceae</taxon>
        <taxon>Vittarioideae</taxon>
        <taxon>Adiantum</taxon>
    </lineage>
</organism>
<accession>A0A9D4V4P8</accession>
<keyword evidence="5 8" id="KW-1133">Transmembrane helix</keyword>
<dbReference type="InterPro" id="IPR038770">
    <property type="entry name" value="Na+/solute_symporter_sf"/>
</dbReference>
<feature type="compositionally biased region" description="Acidic residues" evidence="7">
    <location>
        <begin position="74"/>
        <end position="86"/>
    </location>
</feature>
<feature type="transmembrane region" description="Helical" evidence="8">
    <location>
        <begin position="264"/>
        <end position="284"/>
    </location>
</feature>
<keyword evidence="6 8" id="KW-0472">Membrane</keyword>
<dbReference type="InterPro" id="IPR004710">
    <property type="entry name" value="Bilac:Na_transpt"/>
</dbReference>
<comment type="similarity">
    <text evidence="3">Belongs to the bile acid:sodium symporter (BASS) (TC 2.A.28) family.</text>
</comment>
<protein>
    <submittedName>
        <fullName evidence="9">Uncharacterized protein</fullName>
    </submittedName>
</protein>
<evidence type="ECO:0000313" key="10">
    <source>
        <dbReference type="Proteomes" id="UP000886520"/>
    </source>
</evidence>
<feature type="transmembrane region" description="Helical" evidence="8">
    <location>
        <begin position="390"/>
        <end position="410"/>
    </location>
</feature>
<keyword evidence="4 8" id="KW-0812">Transmembrane</keyword>
<dbReference type="Gene3D" id="1.20.1530.20">
    <property type="match status" value="1"/>
</dbReference>
<evidence type="ECO:0000256" key="3">
    <source>
        <dbReference type="ARBA" id="ARBA00006528"/>
    </source>
</evidence>
<dbReference type="GO" id="GO:0009941">
    <property type="term" value="C:chloroplast envelope"/>
    <property type="evidence" value="ECO:0007669"/>
    <property type="project" value="UniProtKB-SubCell"/>
</dbReference>
<comment type="caution">
    <text evidence="9">The sequence shown here is derived from an EMBL/GenBank/DDBJ whole genome shotgun (WGS) entry which is preliminary data.</text>
</comment>
<dbReference type="Pfam" id="PF01758">
    <property type="entry name" value="SBF"/>
    <property type="match status" value="1"/>
</dbReference>
<dbReference type="AlphaFoldDB" id="A0A9D4V4P8"/>
<feature type="region of interest" description="Disordered" evidence="7">
    <location>
        <begin position="66"/>
        <end position="86"/>
    </location>
</feature>
<feature type="transmembrane region" description="Helical" evidence="8">
    <location>
        <begin position="198"/>
        <end position="221"/>
    </location>
</feature>
<feature type="transmembrane region" description="Helical" evidence="8">
    <location>
        <begin position="322"/>
        <end position="343"/>
    </location>
</feature>
<evidence type="ECO:0000313" key="9">
    <source>
        <dbReference type="EMBL" id="KAI5079741.1"/>
    </source>
</evidence>
<evidence type="ECO:0000256" key="2">
    <source>
        <dbReference type="ARBA" id="ARBA00004141"/>
    </source>
</evidence>
<name>A0A9D4V4P8_ADICA</name>
<gene>
    <name evidence="9" type="ORF">GOP47_0005220</name>
</gene>
<dbReference type="OrthoDB" id="203097at2759"/>
<dbReference type="PANTHER" id="PTHR10361">
    <property type="entry name" value="SODIUM-BILE ACID COTRANSPORTER"/>
    <property type="match status" value="1"/>
</dbReference>
<sequence length="421" mass="45060">MASSLCSCPPHVYVSSSSASSLARKHGQPPLPFIRATRTFSCFSSSQHGVGQRSESVSSAAVAAASSSSSPSPLEDEGFEETSDDPIVEQPAEGVAERAWKMLKTANSFLPQVVMASTLLALMFPPSFTWFTNRYYAPALGFLMFAVGINLDPSNFIHAFQRPWILAAGYLGQFVIKPILGVLFATIGVSFLHLPPAIGSGMILVSCVSGAQLSNYATFLVEPDMVPLSIVMTAISTATAVFVTPALTLLLLGKRLPVDVYGMIINITQIVVAPIVAGIALNRFADRLSRSIRPVMPLLSVIVTSLCVGSPLAMNIEAVQSPFGFSVLVLVFGFHAASFLLGFQLAKTLFWKSSDVLEIQKTISFETGMQSSLLGLALANRFFADPLVGLPSAISTVLMSLMGFTLVLYWNKEKERAAYGP</sequence>
<feature type="transmembrane region" description="Helical" evidence="8">
    <location>
        <begin position="296"/>
        <end position="316"/>
    </location>
</feature>
<feature type="transmembrane region" description="Helical" evidence="8">
    <location>
        <begin position="109"/>
        <end position="129"/>
    </location>
</feature>
<dbReference type="InterPro" id="IPR002657">
    <property type="entry name" value="BilAc:Na_symport/Acr3"/>
</dbReference>
<keyword evidence="10" id="KW-1185">Reference proteome</keyword>
<feature type="transmembrane region" description="Helical" evidence="8">
    <location>
        <begin position="164"/>
        <end position="192"/>
    </location>
</feature>